<evidence type="ECO:0000313" key="1">
    <source>
        <dbReference type="EMBL" id="ART53138.1"/>
    </source>
</evidence>
<dbReference type="InterPro" id="IPR022484">
    <property type="entry name" value="PEP-CTERM/exosrtase_acylTfrase"/>
</dbReference>
<dbReference type="NCBIfam" id="TIGR03694">
    <property type="entry name" value="exosort_acyl"/>
    <property type="match status" value="1"/>
</dbReference>
<name>A0A240U6Z2_9BURK</name>
<dbReference type="Proteomes" id="UP000194432">
    <property type="component" value="Chromosome 1"/>
</dbReference>
<sequence>MNAVLQPQQEFAAQFSGREVLPHHDGPLFRSVEELRYQVYCEECGFLKPEDCPGGRETDEHDSNSAHFASLNHSQEVAGYVRLVLPDAIQTFPFQTHCVTLLDDVILPPASLSAEISRLMVRKDYRRRHGEQPPSGASTDQPDPAPAPEMRNPSPQILLSLYREMYAYSLQNEIRYWYAAMERSLARILTRMNFGFQQIGPATDYYGPVAPYVADLRVLERQLDQRNPALLAWMRSAVDLT</sequence>
<dbReference type="InterPro" id="IPR016181">
    <property type="entry name" value="Acyl_CoA_acyltransferase"/>
</dbReference>
<dbReference type="Pfam" id="PF13444">
    <property type="entry name" value="Acetyltransf_5"/>
    <property type="match status" value="1"/>
</dbReference>
<protein>
    <submittedName>
        <fullName evidence="1">Uncharacterized protein</fullName>
    </submittedName>
</protein>
<reference evidence="1 2" key="1">
    <citation type="submission" date="2017-05" db="EMBL/GenBank/DDBJ databases">
        <title>Polyphasic characterization of four soil-derived phenanthrene-degrading Acidovorax strains and proposal of Acidovorax phenanthrenivorans sp. nov.</title>
        <authorList>
            <person name="Singleton D.R."/>
            <person name="Lee J."/>
            <person name="Dickey A.N."/>
            <person name="Stroud A."/>
            <person name="Scholl E.H."/>
            <person name="Wright F.A."/>
            <person name="Aitken M.D."/>
        </authorList>
    </citation>
    <scope>NUCLEOTIDE SEQUENCE [LARGE SCALE GENOMIC DNA]</scope>
    <source>
        <strain evidence="1">NA3</strain>
    </source>
</reference>
<dbReference type="KEGG" id="acid:CBP33_17160"/>
<organism evidence="1 2">
    <name type="scientific">Acidovorax carolinensis</name>
    <dbReference type="NCBI Taxonomy" id="553814"/>
    <lineage>
        <taxon>Bacteria</taxon>
        <taxon>Pseudomonadati</taxon>
        <taxon>Pseudomonadota</taxon>
        <taxon>Betaproteobacteria</taxon>
        <taxon>Burkholderiales</taxon>
        <taxon>Comamonadaceae</taxon>
        <taxon>Acidovorax</taxon>
    </lineage>
</organism>
<accession>A0A240TWT9</accession>
<dbReference type="RefSeq" id="WP_157896511.1">
    <property type="nucleotide sequence ID" value="NZ_CP021359.1"/>
</dbReference>
<gene>
    <name evidence="1" type="ORF">CBP34_17760</name>
</gene>
<dbReference type="AlphaFoldDB" id="A0A240U6Z2"/>
<dbReference type="Gene3D" id="3.40.630.30">
    <property type="match status" value="1"/>
</dbReference>
<dbReference type="EMBL" id="CP021361">
    <property type="protein sequence ID" value="ART53138.1"/>
    <property type="molecule type" value="Genomic_DNA"/>
</dbReference>
<dbReference type="KEGG" id="acin:CBP34_17760"/>
<accession>A0A240U6Z2</accession>
<keyword evidence="2" id="KW-1185">Reference proteome</keyword>
<evidence type="ECO:0000313" key="2">
    <source>
        <dbReference type="Proteomes" id="UP000194432"/>
    </source>
</evidence>
<dbReference type="SUPFAM" id="SSF55729">
    <property type="entry name" value="Acyl-CoA N-acyltransferases (Nat)"/>
    <property type="match status" value="1"/>
</dbReference>
<proteinExistence type="predicted"/>